<dbReference type="EMBL" id="VSRR010000315">
    <property type="protein sequence ID" value="MPC13917.1"/>
    <property type="molecule type" value="Genomic_DNA"/>
</dbReference>
<dbReference type="AlphaFoldDB" id="A0A5B7CVQ6"/>
<accession>A0A5B7CVQ6</accession>
<dbReference type="Proteomes" id="UP000324222">
    <property type="component" value="Unassembled WGS sequence"/>
</dbReference>
<keyword evidence="3" id="KW-1185">Reference proteome</keyword>
<evidence type="ECO:0000256" key="1">
    <source>
        <dbReference type="SAM" id="MobiDB-lite"/>
    </source>
</evidence>
<evidence type="ECO:0000313" key="3">
    <source>
        <dbReference type="Proteomes" id="UP000324222"/>
    </source>
</evidence>
<reference evidence="2 3" key="1">
    <citation type="submission" date="2019-05" db="EMBL/GenBank/DDBJ databases">
        <title>Another draft genome of Portunus trituberculatus and its Hox gene families provides insights of decapod evolution.</title>
        <authorList>
            <person name="Jeong J.-H."/>
            <person name="Song I."/>
            <person name="Kim S."/>
            <person name="Choi T."/>
            <person name="Kim D."/>
            <person name="Ryu S."/>
            <person name="Kim W."/>
        </authorList>
    </citation>
    <scope>NUCLEOTIDE SEQUENCE [LARGE SCALE GENOMIC DNA]</scope>
    <source>
        <tissue evidence="2">Muscle</tissue>
    </source>
</reference>
<sequence>MHSTTTTREQENEPSGMTSSYRFLPLNERRQCRPVTVPVPLSLALSRRPFSHPGSSAGTRGGASRTQYAAYLRAGSYLCQSPRLPQHVDAFNAIVGISLHSQVCPCYAAFQTCSMSHGKLAATLSLAPSNLGVNDIAITETNSEGSELAN</sequence>
<gene>
    <name evidence="2" type="ORF">E2C01_006666</name>
</gene>
<evidence type="ECO:0000313" key="2">
    <source>
        <dbReference type="EMBL" id="MPC13917.1"/>
    </source>
</evidence>
<name>A0A5B7CVQ6_PORTR</name>
<protein>
    <submittedName>
        <fullName evidence="2">Uncharacterized protein</fullName>
    </submittedName>
</protein>
<comment type="caution">
    <text evidence="2">The sequence shown here is derived from an EMBL/GenBank/DDBJ whole genome shotgun (WGS) entry which is preliminary data.</text>
</comment>
<organism evidence="2 3">
    <name type="scientific">Portunus trituberculatus</name>
    <name type="common">Swimming crab</name>
    <name type="synonym">Neptunus trituberculatus</name>
    <dbReference type="NCBI Taxonomy" id="210409"/>
    <lineage>
        <taxon>Eukaryota</taxon>
        <taxon>Metazoa</taxon>
        <taxon>Ecdysozoa</taxon>
        <taxon>Arthropoda</taxon>
        <taxon>Crustacea</taxon>
        <taxon>Multicrustacea</taxon>
        <taxon>Malacostraca</taxon>
        <taxon>Eumalacostraca</taxon>
        <taxon>Eucarida</taxon>
        <taxon>Decapoda</taxon>
        <taxon>Pleocyemata</taxon>
        <taxon>Brachyura</taxon>
        <taxon>Eubrachyura</taxon>
        <taxon>Portunoidea</taxon>
        <taxon>Portunidae</taxon>
        <taxon>Portuninae</taxon>
        <taxon>Portunus</taxon>
    </lineage>
</organism>
<feature type="region of interest" description="Disordered" evidence="1">
    <location>
        <begin position="1"/>
        <end position="20"/>
    </location>
</feature>
<proteinExistence type="predicted"/>